<dbReference type="PRINTS" id="PR02008">
    <property type="entry name" value="RCMTFAMILY"/>
</dbReference>
<keyword evidence="3 6" id="KW-0808">Transferase</keyword>
<dbReference type="KEGG" id="pbt:ING2E5B_1550"/>
<dbReference type="HOGENOM" id="CLU_005316_6_0_10"/>
<evidence type="ECO:0000256" key="2">
    <source>
        <dbReference type="ARBA" id="ARBA00022603"/>
    </source>
</evidence>
<feature type="binding site" evidence="6">
    <location>
        <begin position="109"/>
        <end position="115"/>
    </location>
    <ligand>
        <name>S-adenosyl-L-methionine</name>
        <dbReference type="ChEBI" id="CHEBI:59789"/>
    </ligand>
</feature>
<dbReference type="Gene3D" id="2.30.130.60">
    <property type="match status" value="1"/>
</dbReference>
<accession>A0A098C1K5</accession>
<dbReference type="PATRIC" id="fig|1562970.3.peg.1540"/>
<dbReference type="Gene3D" id="3.40.50.150">
    <property type="entry name" value="Vaccinia Virus protein VP39"/>
    <property type="match status" value="1"/>
</dbReference>
<comment type="similarity">
    <text evidence="6">Belongs to the class I-like SAM-binding methyltransferase superfamily. RsmB/NOP family.</text>
</comment>
<dbReference type="InterPro" id="IPR027391">
    <property type="entry name" value="Nol1_Nop2_Fmu_2"/>
</dbReference>
<feature type="domain" description="SAM-dependent MTase RsmB/NOP-type" evidence="7">
    <location>
        <begin position="1"/>
        <end position="294"/>
    </location>
</feature>
<dbReference type="PROSITE" id="PS51686">
    <property type="entry name" value="SAM_MT_RSMB_NOP"/>
    <property type="match status" value="1"/>
</dbReference>
<keyword evidence="2 6" id="KW-0489">Methyltransferase</keyword>
<dbReference type="GO" id="GO:0003723">
    <property type="term" value="F:RNA binding"/>
    <property type="evidence" value="ECO:0007669"/>
    <property type="project" value="UniProtKB-UniRule"/>
</dbReference>
<dbReference type="Proteomes" id="UP000032417">
    <property type="component" value="Chromosome 1"/>
</dbReference>
<dbReference type="PANTHER" id="PTHR22807:SF30">
    <property type="entry name" value="28S RRNA (CYTOSINE(4447)-C(5))-METHYLTRANSFERASE-RELATED"/>
    <property type="match status" value="1"/>
</dbReference>
<evidence type="ECO:0000256" key="3">
    <source>
        <dbReference type="ARBA" id="ARBA00022679"/>
    </source>
</evidence>
<gene>
    <name evidence="8" type="ORF">ING2E5B_1550</name>
</gene>
<dbReference type="InterPro" id="IPR029063">
    <property type="entry name" value="SAM-dependent_MTases_sf"/>
</dbReference>
<evidence type="ECO:0000313" key="8">
    <source>
        <dbReference type="EMBL" id="CEA16298.1"/>
    </source>
</evidence>
<dbReference type="Pfam" id="PF01189">
    <property type="entry name" value="Methyltr_RsmB-F"/>
    <property type="match status" value="1"/>
</dbReference>
<keyword evidence="4 6" id="KW-0949">S-adenosyl-L-methionine</keyword>
<evidence type="ECO:0000259" key="7">
    <source>
        <dbReference type="PROSITE" id="PS51686"/>
    </source>
</evidence>
<dbReference type="InterPro" id="IPR049560">
    <property type="entry name" value="MeTrfase_RsmB-F_NOP2_cat"/>
</dbReference>
<dbReference type="GO" id="GO:0001510">
    <property type="term" value="P:RNA methylation"/>
    <property type="evidence" value="ECO:0007669"/>
    <property type="project" value="InterPro"/>
</dbReference>
<dbReference type="PANTHER" id="PTHR22807">
    <property type="entry name" value="NOP2 YEAST -RELATED NOL1/NOP2/FMU SUN DOMAIN-CONTAINING"/>
    <property type="match status" value="1"/>
</dbReference>
<evidence type="ECO:0000256" key="4">
    <source>
        <dbReference type="ARBA" id="ARBA00022691"/>
    </source>
</evidence>
<dbReference type="Pfam" id="PF17125">
    <property type="entry name" value="Methyltr_RsmF_N"/>
    <property type="match status" value="1"/>
</dbReference>
<dbReference type="AlphaFoldDB" id="A0A098C1K5"/>
<keyword evidence="9" id="KW-1185">Reference proteome</keyword>
<reference evidence="8 9" key="1">
    <citation type="submission" date="2014-08" db="EMBL/GenBank/DDBJ databases">
        <authorList>
            <person name="Wibberg D."/>
        </authorList>
    </citation>
    <scope>NUCLEOTIDE SEQUENCE [LARGE SCALE GENOMIC DNA]</scope>
    <source>
        <strain evidence="9">ING2-E5B</strain>
    </source>
</reference>
<evidence type="ECO:0000256" key="6">
    <source>
        <dbReference type="PROSITE-ProRule" id="PRU01023"/>
    </source>
</evidence>
<dbReference type="Gene3D" id="3.30.70.1170">
    <property type="entry name" value="Sun protein, domain 3"/>
    <property type="match status" value="1"/>
</dbReference>
<name>A0A098C1K5_9BACT</name>
<protein>
    <recommendedName>
        <fullName evidence="7">SAM-dependent MTase RsmB/NOP-type domain-containing protein</fullName>
    </recommendedName>
</protein>
<evidence type="ECO:0000313" key="9">
    <source>
        <dbReference type="Proteomes" id="UP000032417"/>
    </source>
</evidence>
<sequence length="457" mass="51959">MNLPDHFTDIIRQLLKDQTDAFISSLVEVPPVSLRLNPLKSEGKVSDLPEEGKQVPWSDWGYYLNKRPSFTFDPLFHGGKYYVQEASSMFIEHVVKQLIDKPLKCLDLCAAPGGKSVSLLSALPAGSLLTSNEIIRQRAYILSENITKQGSPTTVVTNNEPKDFAVLQDFYDMILVDAPCSGEGMFRKDDVAISEWSPENVRMCAERQKNILSDIWPALKPGGILIYSTCTYNTLENEVNALWVSDEMHAEFVEIKTEKEWGISPSFDDKVIAYRFFPHKTEGEGLFVTVLRKDGSTVSNSLQHIQKRNKKNRKYPSHLVKEVSTYKRYLINPDDFDFVQDENRIIAVPKQHTETILALKNSLKTISLGIELGEIKGKDFIPSHSLAMSSELNREIFSTRELTYDEAIAYLRREAISIPDSPKGFILLTYRDLPLGFVKNIGNRANNLYPNEWRIRT</sequence>
<dbReference type="CDD" id="cd02440">
    <property type="entry name" value="AdoMet_MTases"/>
    <property type="match status" value="1"/>
</dbReference>
<keyword evidence="1" id="KW-0963">Cytoplasm</keyword>
<feature type="binding site" evidence="6">
    <location>
        <position position="133"/>
    </location>
    <ligand>
        <name>S-adenosyl-L-methionine</name>
        <dbReference type="ChEBI" id="CHEBI:59789"/>
    </ligand>
</feature>
<keyword evidence="5 6" id="KW-0694">RNA-binding</keyword>
<dbReference type="SUPFAM" id="SSF53335">
    <property type="entry name" value="S-adenosyl-L-methionine-dependent methyltransferases"/>
    <property type="match status" value="1"/>
</dbReference>
<comment type="caution">
    <text evidence="6">Lacks conserved residue(s) required for the propagation of feature annotation.</text>
</comment>
<evidence type="ECO:0000256" key="5">
    <source>
        <dbReference type="ARBA" id="ARBA00022884"/>
    </source>
</evidence>
<organism evidence="8 9">
    <name type="scientific">Fermentimonas caenicola</name>
    <dbReference type="NCBI Taxonomy" id="1562970"/>
    <lineage>
        <taxon>Bacteria</taxon>
        <taxon>Pseudomonadati</taxon>
        <taxon>Bacteroidota</taxon>
        <taxon>Bacteroidia</taxon>
        <taxon>Bacteroidales</taxon>
        <taxon>Dysgonomonadaceae</taxon>
        <taxon>Fermentimonas</taxon>
    </lineage>
</organism>
<dbReference type="InterPro" id="IPR031341">
    <property type="entry name" value="Methyltr_RsmF_N"/>
</dbReference>
<dbReference type="InterPro" id="IPR001678">
    <property type="entry name" value="MeTrfase_RsmB-F_NOP2_dom"/>
</dbReference>
<proteinExistence type="inferred from homology"/>
<dbReference type="STRING" id="1562970.ING2E5B_1550"/>
<dbReference type="OrthoDB" id="9810297at2"/>
<dbReference type="GO" id="GO:0008173">
    <property type="term" value="F:RNA methyltransferase activity"/>
    <property type="evidence" value="ECO:0007669"/>
    <property type="project" value="InterPro"/>
</dbReference>
<feature type="active site" description="Nucleophile" evidence="6">
    <location>
        <position position="230"/>
    </location>
</feature>
<dbReference type="InterPro" id="IPR023267">
    <property type="entry name" value="RCMT"/>
</dbReference>
<feature type="binding site" evidence="6">
    <location>
        <position position="177"/>
    </location>
    <ligand>
        <name>S-adenosyl-L-methionine</name>
        <dbReference type="ChEBI" id="CHEBI:59789"/>
    </ligand>
</feature>
<evidence type="ECO:0000256" key="1">
    <source>
        <dbReference type="ARBA" id="ARBA00022490"/>
    </source>
</evidence>
<dbReference type="Pfam" id="PF13636">
    <property type="entry name" value="Methyltranf_PUA"/>
    <property type="match status" value="1"/>
</dbReference>
<dbReference type="EMBL" id="LN515532">
    <property type="protein sequence ID" value="CEA16298.1"/>
    <property type="molecule type" value="Genomic_DNA"/>
</dbReference>